<feature type="disulfide bond" evidence="4">
    <location>
        <begin position="385"/>
        <end position="412"/>
    </location>
</feature>
<accession>B7PM40</accession>
<dbReference type="VEuPathDB" id="VectorBase:ISCI019135"/>
<keyword evidence="4" id="KW-0768">Sushi</keyword>
<evidence type="ECO:0000256" key="1">
    <source>
        <dbReference type="ARBA" id="ARBA00022729"/>
    </source>
</evidence>
<dbReference type="SUPFAM" id="SSF57535">
    <property type="entry name" value="Complement control module/SCR domain"/>
    <property type="match status" value="7"/>
</dbReference>
<keyword evidence="3 4" id="KW-1015">Disulfide bond</keyword>
<keyword evidence="1" id="KW-0732">Signal</keyword>
<feature type="non-terminal residue" evidence="7">
    <location>
        <position position="1"/>
    </location>
</feature>
<dbReference type="OrthoDB" id="6484870at2759"/>
<feature type="compositionally biased region" description="Polar residues" evidence="5">
    <location>
        <begin position="60"/>
        <end position="75"/>
    </location>
</feature>
<dbReference type="PROSITE" id="PS50923">
    <property type="entry name" value="SUSHI"/>
    <property type="match status" value="6"/>
</dbReference>
<reference evidence="7" key="1">
    <citation type="submission" date="2008-03" db="EMBL/GenBank/DDBJ databases">
        <title>Annotation of Ixodes scapularis.</title>
        <authorList>
            <consortium name="Ixodes scapularis Genome Project Consortium"/>
            <person name="Caler E."/>
            <person name="Hannick L.I."/>
            <person name="Bidwell S."/>
            <person name="Joardar V."/>
            <person name="Thiagarajan M."/>
            <person name="Amedeo P."/>
            <person name="Galinsky K.J."/>
            <person name="Schobel S."/>
            <person name="Inman J."/>
            <person name="Hostetler J."/>
            <person name="Miller J."/>
            <person name="Hammond M."/>
            <person name="Megy K."/>
            <person name="Lawson D."/>
            <person name="Kodira C."/>
            <person name="Sutton G."/>
            <person name="Meyer J."/>
            <person name="Hill C.A."/>
            <person name="Birren B."/>
            <person name="Nene V."/>
            <person name="Collins F."/>
            <person name="Alarcon-Chaidez F."/>
            <person name="Wikel S."/>
            <person name="Strausberg R."/>
        </authorList>
    </citation>
    <scope>NUCLEOTIDE SEQUENCE [LARGE SCALE GENOMIC DNA]</scope>
    <source>
        <strain evidence="7">Wikel colony</strain>
    </source>
</reference>
<dbReference type="VEuPathDB" id="VectorBase:ISCP_009425"/>
<evidence type="ECO:0000256" key="4">
    <source>
        <dbReference type="PROSITE-ProRule" id="PRU00302"/>
    </source>
</evidence>
<dbReference type="STRING" id="6945.B7PM40"/>
<dbReference type="HOGENOM" id="CLU_502134_0_0_1"/>
<sequence length="493" mass="55640">LNCDELQPLENGQFRVSGDYFGARVYYECDDNFWMSGPKERMCQGDGRWSSRAPECKKQPSCNTPPSVPHSRTNASDGARDFVINSTVRYNCFPGYDARGFDVAKCIFYNSSAQWFGPDLKCERECTISKARSKLMKAMHTYKRHKKTRHKEGLLCLYLKSALSNNVNNFVKKERKKITVQCDKPDDPLNGRAIYTELLFNSLVKYECRHGYRIKGPPTARCNSQRQWEGAPTHCVEIDCGHPGHLHNGYVEFRVSTLNAKASYNCFDGMKFQGQANSSVCLDTGNWSNPLPKCLAPCKIPALEHAFVNLSTPESRLEHGRLLNVSCQEHYELAYNATPPKCNNGSWTHLPICAPARCKSLPERPAHGIVIAPKTEHGMRALFHCVDGYELVGPNVTVCQFGNWTHKTVPVCREIYCPFPGSIEHGRVLLVGNMGMYDYRPYVRRVSNNRQIMFECARGYTILRGPPGATCVDGSWSPAELPRCVRGSHPHVR</sequence>
<feature type="disulfide bond" evidence="4">
    <location>
        <begin position="208"/>
        <end position="235"/>
    </location>
</feature>
<evidence type="ECO:0000313" key="7">
    <source>
        <dbReference type="EMBL" id="EEC07662.1"/>
    </source>
</evidence>
<dbReference type="EC" id="3.4.21.42" evidence="7"/>
<dbReference type="EC" id="3.4.21.84" evidence="7"/>
<feature type="domain" description="Sushi" evidence="6">
    <location>
        <begin position="415"/>
        <end position="486"/>
    </location>
</feature>
<evidence type="ECO:0000256" key="5">
    <source>
        <dbReference type="SAM" id="MobiDB-lite"/>
    </source>
</evidence>
<feature type="domain" description="Sushi" evidence="6">
    <location>
        <begin position="356"/>
        <end position="414"/>
    </location>
</feature>
<feature type="non-terminal residue" evidence="7">
    <location>
        <position position="493"/>
    </location>
</feature>
<dbReference type="VEuPathDB" id="VectorBase:ISCW019135"/>
<organism>
    <name type="scientific">Ixodes scapularis</name>
    <name type="common">Black-legged tick</name>
    <name type="synonym">Deer tick</name>
    <dbReference type="NCBI Taxonomy" id="6945"/>
    <lineage>
        <taxon>Eukaryota</taxon>
        <taxon>Metazoa</taxon>
        <taxon>Ecdysozoa</taxon>
        <taxon>Arthropoda</taxon>
        <taxon>Chelicerata</taxon>
        <taxon>Arachnida</taxon>
        <taxon>Acari</taxon>
        <taxon>Parasitiformes</taxon>
        <taxon>Ixodida</taxon>
        <taxon>Ixodoidea</taxon>
        <taxon>Ixodidae</taxon>
        <taxon>Ixodinae</taxon>
        <taxon>Ixodes</taxon>
    </lineage>
</organism>
<dbReference type="Pfam" id="PF00084">
    <property type="entry name" value="Sushi"/>
    <property type="match status" value="6"/>
</dbReference>
<dbReference type="SMART" id="SM00032">
    <property type="entry name" value="CCP"/>
    <property type="match status" value="7"/>
</dbReference>
<feature type="domain" description="Sushi" evidence="6">
    <location>
        <begin position="1"/>
        <end position="58"/>
    </location>
</feature>
<dbReference type="InterPro" id="IPR051277">
    <property type="entry name" value="SEZ6_CSMD_C4BPB_Regulators"/>
</dbReference>
<protein>
    <submittedName>
        <fullName evidence="7">C4b-binding protein beta chain, putative</fullName>
        <ecNumber evidence="7">3.4.21.42</ecNumber>
        <ecNumber evidence="7">3.4.21.84</ecNumber>
    </submittedName>
</protein>
<feature type="domain" description="Sushi" evidence="6">
    <location>
        <begin position="180"/>
        <end position="237"/>
    </location>
</feature>
<dbReference type="EMBL" id="DS745593">
    <property type="protein sequence ID" value="EEC07662.1"/>
    <property type="molecule type" value="Genomic_DNA"/>
</dbReference>
<feature type="disulfide bond" evidence="4">
    <location>
        <begin position="29"/>
        <end position="56"/>
    </location>
</feature>
<dbReference type="PaxDb" id="6945-B7PM40"/>
<dbReference type="PANTHER" id="PTHR45656">
    <property type="entry name" value="PROTEIN CBR-CLEC-78"/>
    <property type="match status" value="1"/>
</dbReference>
<feature type="region of interest" description="Disordered" evidence="5">
    <location>
        <begin position="52"/>
        <end position="75"/>
    </location>
</feature>
<keyword evidence="2" id="KW-0677">Repeat</keyword>
<keyword evidence="7" id="KW-0378">Hydrolase</keyword>
<evidence type="ECO:0000259" key="6">
    <source>
        <dbReference type="PROSITE" id="PS50923"/>
    </source>
</evidence>
<feature type="domain" description="Sushi" evidence="6">
    <location>
        <begin position="238"/>
        <end position="296"/>
    </location>
</feature>
<name>B7PM40_IXOSC</name>
<comment type="caution">
    <text evidence="4">Lacks conserved residue(s) required for the propagation of feature annotation.</text>
</comment>
<gene>
    <name evidence="7" type="ORF">IscW_ISCW019135</name>
</gene>
<dbReference type="CDD" id="cd00033">
    <property type="entry name" value="CCP"/>
    <property type="match status" value="6"/>
</dbReference>
<dbReference type="AlphaFoldDB" id="B7PM40"/>
<proteinExistence type="predicted"/>
<dbReference type="PANTHER" id="PTHR45656:SF4">
    <property type="entry name" value="PROTEIN CBR-CLEC-78"/>
    <property type="match status" value="1"/>
</dbReference>
<dbReference type="InterPro" id="IPR000436">
    <property type="entry name" value="Sushi_SCR_CCP_dom"/>
</dbReference>
<dbReference type="Gene3D" id="2.10.70.10">
    <property type="entry name" value="Complement Module, domain 1"/>
    <property type="match status" value="7"/>
</dbReference>
<dbReference type="InterPro" id="IPR035976">
    <property type="entry name" value="Sushi/SCR/CCP_sf"/>
</dbReference>
<evidence type="ECO:0000256" key="3">
    <source>
        <dbReference type="ARBA" id="ARBA00023157"/>
    </source>
</evidence>
<dbReference type="GO" id="GO:0004252">
    <property type="term" value="F:serine-type endopeptidase activity"/>
    <property type="evidence" value="ECO:0007669"/>
    <property type="project" value="UniProtKB-EC"/>
</dbReference>
<evidence type="ECO:0000256" key="2">
    <source>
        <dbReference type="ARBA" id="ARBA00022737"/>
    </source>
</evidence>
<feature type="domain" description="Sushi" evidence="6">
    <location>
        <begin position="60"/>
        <end position="124"/>
    </location>
</feature>